<dbReference type="PANTHER" id="PTHR10910:SF62">
    <property type="entry name" value="AT07585P-RELATED"/>
    <property type="match status" value="1"/>
</dbReference>
<evidence type="ECO:0000256" key="1">
    <source>
        <dbReference type="SAM" id="MobiDB-lite"/>
    </source>
</evidence>
<evidence type="ECO:0000313" key="4">
    <source>
        <dbReference type="Proteomes" id="UP000187406"/>
    </source>
</evidence>
<dbReference type="GO" id="GO:0005737">
    <property type="term" value="C:cytoplasm"/>
    <property type="evidence" value="ECO:0007669"/>
    <property type="project" value="TreeGrafter"/>
</dbReference>
<dbReference type="PROSITE" id="PS50141">
    <property type="entry name" value="A_DEAMIN_EDITASE"/>
    <property type="match status" value="1"/>
</dbReference>
<feature type="domain" description="A to I editase" evidence="2">
    <location>
        <begin position="85"/>
        <end position="448"/>
    </location>
</feature>
<proteinExistence type="predicted"/>
<dbReference type="SMART" id="SM00552">
    <property type="entry name" value="ADEAMc"/>
    <property type="match status" value="1"/>
</dbReference>
<evidence type="ECO:0000259" key="2">
    <source>
        <dbReference type="PROSITE" id="PS50141"/>
    </source>
</evidence>
<dbReference type="InterPro" id="IPR002466">
    <property type="entry name" value="A_deamin"/>
</dbReference>
<dbReference type="STRING" id="3775.A0A1Q3C8N9"/>
<reference evidence="4" key="1">
    <citation type="submission" date="2016-04" db="EMBL/GenBank/DDBJ databases">
        <title>Cephalotus genome sequencing.</title>
        <authorList>
            <person name="Fukushima K."/>
            <person name="Hasebe M."/>
            <person name="Fang X."/>
        </authorList>
    </citation>
    <scope>NUCLEOTIDE SEQUENCE [LARGE SCALE GENOMIC DNA]</scope>
    <source>
        <strain evidence="4">cv. St1</strain>
    </source>
</reference>
<dbReference type="PANTHER" id="PTHR10910">
    <property type="entry name" value="EUKARYOTE SPECIFIC DSRNA BINDING PROTEIN"/>
    <property type="match status" value="1"/>
</dbReference>
<dbReference type="InParanoid" id="A0A1Q3C8N9"/>
<gene>
    <name evidence="3" type="ORF">CFOL_v3_19935</name>
</gene>
<dbReference type="GO" id="GO:0008251">
    <property type="term" value="F:tRNA-specific adenosine deaminase activity"/>
    <property type="evidence" value="ECO:0007669"/>
    <property type="project" value="TreeGrafter"/>
</dbReference>
<sequence>MRNPCFRSEHWLVGSEMEPESPCPKIDSNSRSRENQSEEWGAKISKKALSLYNSLSKKGKPQGREVTVLSSFLLSSPSQELEVVALGTGTKCLGASQLSPRGDVVNDSHAEIIARRALLRFFYTEIQRLTGFIDKRRHNDESNHLHDGDVESSFFDWDPDSQGKFMFRAGWELHLYISQLPCGDALLNSSLSPLRNILLFLGDRDSPSPVGDDSMGEPLATPRKKNGNGSEGIGVVQRKPGRGDATLSVSCSDKIARWNVVGVQGALLSYCLQPVYLSSITIGQSPNSSQRIPLEHHLKRSLLDRILSLSNEQISLFQVNKPLFWAAPIPPKEFQHSDTASATLTCGYSICWNKSGLHEVVLGTTGRKQGSSLKAALSPSTESSLCKKRLLASFLSLMDKCQIKEPPDEISYRELKDRAREYSLASRCFKRSPTFNNWPLKPLKWEAFPIMSSKDGSH</sequence>
<dbReference type="EMBL" id="BDDD01001492">
    <property type="protein sequence ID" value="GAV76461.1"/>
    <property type="molecule type" value="Genomic_DNA"/>
</dbReference>
<accession>A0A1Q3C8N9</accession>
<comment type="caution">
    <text evidence="3">The sequence shown here is derived from an EMBL/GenBank/DDBJ whole genome shotgun (WGS) entry which is preliminary data.</text>
</comment>
<name>A0A1Q3C8N9_CEPFO</name>
<dbReference type="GO" id="GO:0006396">
    <property type="term" value="P:RNA processing"/>
    <property type="evidence" value="ECO:0007669"/>
    <property type="project" value="InterPro"/>
</dbReference>
<dbReference type="GO" id="GO:0003725">
    <property type="term" value="F:double-stranded RNA binding"/>
    <property type="evidence" value="ECO:0007669"/>
    <property type="project" value="TreeGrafter"/>
</dbReference>
<organism evidence="3 4">
    <name type="scientific">Cephalotus follicularis</name>
    <name type="common">Albany pitcher plant</name>
    <dbReference type="NCBI Taxonomy" id="3775"/>
    <lineage>
        <taxon>Eukaryota</taxon>
        <taxon>Viridiplantae</taxon>
        <taxon>Streptophyta</taxon>
        <taxon>Embryophyta</taxon>
        <taxon>Tracheophyta</taxon>
        <taxon>Spermatophyta</taxon>
        <taxon>Magnoliopsida</taxon>
        <taxon>eudicotyledons</taxon>
        <taxon>Gunneridae</taxon>
        <taxon>Pentapetalae</taxon>
        <taxon>rosids</taxon>
        <taxon>fabids</taxon>
        <taxon>Oxalidales</taxon>
        <taxon>Cephalotaceae</taxon>
        <taxon>Cephalotus</taxon>
    </lineage>
</organism>
<protein>
    <submittedName>
        <fullName evidence="3">A_deamin domain-containing protein</fullName>
    </submittedName>
</protein>
<dbReference type="AlphaFoldDB" id="A0A1Q3C8N9"/>
<dbReference type="Proteomes" id="UP000187406">
    <property type="component" value="Unassembled WGS sequence"/>
</dbReference>
<dbReference type="GO" id="GO:0005730">
    <property type="term" value="C:nucleolus"/>
    <property type="evidence" value="ECO:0007669"/>
    <property type="project" value="TreeGrafter"/>
</dbReference>
<dbReference type="GO" id="GO:0006382">
    <property type="term" value="P:adenosine to inosine editing"/>
    <property type="evidence" value="ECO:0007669"/>
    <property type="project" value="TreeGrafter"/>
</dbReference>
<dbReference type="Pfam" id="PF02137">
    <property type="entry name" value="A_deamin"/>
    <property type="match status" value="1"/>
</dbReference>
<dbReference type="FunCoup" id="A0A1Q3C8N9">
    <property type="interactions" value="1821"/>
</dbReference>
<dbReference type="GO" id="GO:0003726">
    <property type="term" value="F:double-stranded RNA adenosine deaminase activity"/>
    <property type="evidence" value="ECO:0007669"/>
    <property type="project" value="TreeGrafter"/>
</dbReference>
<dbReference type="OrthoDB" id="10268011at2759"/>
<evidence type="ECO:0000313" key="3">
    <source>
        <dbReference type="EMBL" id="GAV76461.1"/>
    </source>
</evidence>
<keyword evidence="4" id="KW-1185">Reference proteome</keyword>
<feature type="region of interest" description="Disordered" evidence="1">
    <location>
        <begin position="16"/>
        <end position="41"/>
    </location>
</feature>
<feature type="region of interest" description="Disordered" evidence="1">
    <location>
        <begin position="208"/>
        <end position="238"/>
    </location>
</feature>